<protein>
    <recommendedName>
        <fullName evidence="4">Big-1 domain-containing protein</fullName>
    </recommendedName>
</protein>
<feature type="compositionally biased region" description="Pro residues" evidence="1">
    <location>
        <begin position="125"/>
        <end position="157"/>
    </location>
</feature>
<evidence type="ECO:0000313" key="2">
    <source>
        <dbReference type="EMBL" id="OGD63037.1"/>
    </source>
</evidence>
<organism evidence="2 3">
    <name type="scientific">Candidatus Beckwithbacteria bacterium RBG_13_42_9</name>
    <dbReference type="NCBI Taxonomy" id="1797457"/>
    <lineage>
        <taxon>Bacteria</taxon>
        <taxon>Candidatus Beckwithiibacteriota</taxon>
    </lineage>
</organism>
<proteinExistence type="predicted"/>
<name>A0A1F5E6K2_9BACT</name>
<dbReference type="STRING" id="1797457.A2160_05330"/>
<dbReference type="AlphaFoldDB" id="A0A1F5E6K2"/>
<evidence type="ECO:0008006" key="4">
    <source>
        <dbReference type="Google" id="ProtNLM"/>
    </source>
</evidence>
<feature type="region of interest" description="Disordered" evidence="1">
    <location>
        <begin position="124"/>
        <end position="182"/>
    </location>
</feature>
<dbReference type="EMBL" id="MEZK01000013">
    <property type="protein sequence ID" value="OGD63037.1"/>
    <property type="molecule type" value="Genomic_DNA"/>
</dbReference>
<dbReference type="Proteomes" id="UP000177006">
    <property type="component" value="Unassembled WGS sequence"/>
</dbReference>
<reference evidence="2 3" key="1">
    <citation type="journal article" date="2016" name="Nat. Commun.">
        <title>Thousands of microbial genomes shed light on interconnected biogeochemical processes in an aquifer system.</title>
        <authorList>
            <person name="Anantharaman K."/>
            <person name="Brown C.T."/>
            <person name="Hug L.A."/>
            <person name="Sharon I."/>
            <person name="Castelle C.J."/>
            <person name="Probst A.J."/>
            <person name="Thomas B.C."/>
            <person name="Singh A."/>
            <person name="Wilkins M.J."/>
            <person name="Karaoz U."/>
            <person name="Brodie E.L."/>
            <person name="Williams K.H."/>
            <person name="Hubbard S.S."/>
            <person name="Banfield J.F."/>
        </authorList>
    </citation>
    <scope>NUCLEOTIDE SEQUENCE [LARGE SCALE GENOMIC DNA]</scope>
</reference>
<accession>A0A1F5E6K2</accession>
<evidence type="ECO:0000256" key="1">
    <source>
        <dbReference type="SAM" id="MobiDB-lite"/>
    </source>
</evidence>
<gene>
    <name evidence="2" type="ORF">A2160_05330</name>
</gene>
<evidence type="ECO:0000313" key="3">
    <source>
        <dbReference type="Proteomes" id="UP000177006"/>
    </source>
</evidence>
<comment type="caution">
    <text evidence="2">The sequence shown here is derived from an EMBL/GenBank/DDBJ whole genome shotgun (WGS) entry which is preliminary data.</text>
</comment>
<sequence>MKNQRLSFALVGLFIIVYAALALIAKQSVQAVGGQDHACEDAQVTGLAPIDGNVNYTAPSGDIINQLCIKSGSKTNEGNHIIITSNGVFFGYTVSGLGTNSITITAGSDTQAISHADIYFGLMPSPTPSASPETSPSPSPEVSPNPSPETSPNPEPSSSPAASASPNPQAGKTSALGKNGPTCENMEFEVTYDAKENGDSRKDVEVTFTYRGETKKAKTDENGRARVFFNYQGEGDLKAEATDGYPSQSIYVQNLSCSASGQGGTVLGASTNTSGQVLGASTMADTGTSASLWAITLATGGLNILLAGIRKLIY</sequence>
<feature type="compositionally biased region" description="Low complexity" evidence="1">
    <location>
        <begin position="158"/>
        <end position="168"/>
    </location>
</feature>